<accession>A0A3Q1FH04</accession>
<protein>
    <submittedName>
        <fullName evidence="4">Cysteine sulfinic acid decarboxylase</fullName>
    </submittedName>
</protein>
<evidence type="ECO:0000256" key="2">
    <source>
        <dbReference type="ARBA" id="ARBA00011738"/>
    </source>
</evidence>
<evidence type="ECO:0000256" key="1">
    <source>
        <dbReference type="ARBA" id="ARBA00009533"/>
    </source>
</evidence>
<dbReference type="GO" id="GO:0004782">
    <property type="term" value="F:sulfinoalanine decarboxylase activity"/>
    <property type="evidence" value="ECO:0007669"/>
    <property type="project" value="TreeGrafter"/>
</dbReference>
<proteinExistence type="inferred from homology"/>
<dbReference type="GO" id="GO:0042412">
    <property type="term" value="P:taurine biosynthetic process"/>
    <property type="evidence" value="ECO:0007669"/>
    <property type="project" value="TreeGrafter"/>
</dbReference>
<sequence length="91" mass="10537">FVFDPEFVNVCFWFIPPSLRGKEGNADYQDRLAKVAPTVKERMMKQGTMMVGYQPLGDKINFFRVIAFSPLISLKDLDFFLNEIERLGNDL</sequence>
<name>A0A3Q1FH04_9TELE</name>
<evidence type="ECO:0000313" key="4">
    <source>
        <dbReference type="Ensembl" id="ENSAPOP00000016383.1"/>
    </source>
</evidence>
<dbReference type="Gene3D" id="3.90.1150.170">
    <property type="match status" value="1"/>
</dbReference>
<evidence type="ECO:0000313" key="5">
    <source>
        <dbReference type="Proteomes" id="UP000257200"/>
    </source>
</evidence>
<dbReference type="PANTHER" id="PTHR45677:SF8">
    <property type="entry name" value="CYSTEINE SULFINIC ACID DECARBOXYLASE"/>
    <property type="match status" value="1"/>
</dbReference>
<keyword evidence="3" id="KW-0210">Decarboxylase</keyword>
<dbReference type="InterPro" id="IPR015424">
    <property type="entry name" value="PyrdxlP-dep_Trfase"/>
</dbReference>
<dbReference type="Ensembl" id="ENSAPOT00000025358.1">
    <property type="protein sequence ID" value="ENSAPOP00000016383.1"/>
    <property type="gene ID" value="ENSAPOG00000019530.1"/>
</dbReference>
<dbReference type="AlphaFoldDB" id="A0A3Q1FH04"/>
<keyword evidence="3" id="KW-0456">Lyase</keyword>
<reference evidence="4" key="1">
    <citation type="submission" date="2025-08" db="UniProtKB">
        <authorList>
            <consortium name="Ensembl"/>
        </authorList>
    </citation>
    <scope>IDENTIFICATION</scope>
</reference>
<dbReference type="GeneTree" id="ENSGT00940000158391"/>
<keyword evidence="5" id="KW-1185">Reference proteome</keyword>
<organism evidence="4 5">
    <name type="scientific">Acanthochromis polyacanthus</name>
    <name type="common">spiny chromis</name>
    <dbReference type="NCBI Taxonomy" id="80966"/>
    <lineage>
        <taxon>Eukaryota</taxon>
        <taxon>Metazoa</taxon>
        <taxon>Chordata</taxon>
        <taxon>Craniata</taxon>
        <taxon>Vertebrata</taxon>
        <taxon>Euteleostomi</taxon>
        <taxon>Actinopterygii</taxon>
        <taxon>Neopterygii</taxon>
        <taxon>Teleostei</taxon>
        <taxon>Neoteleostei</taxon>
        <taxon>Acanthomorphata</taxon>
        <taxon>Ovalentaria</taxon>
        <taxon>Pomacentridae</taxon>
        <taxon>Acanthochromis</taxon>
    </lineage>
</organism>
<dbReference type="GO" id="GO:0005737">
    <property type="term" value="C:cytoplasm"/>
    <property type="evidence" value="ECO:0007669"/>
    <property type="project" value="TreeGrafter"/>
</dbReference>
<comment type="subunit">
    <text evidence="2">Homodimer.</text>
</comment>
<comment type="similarity">
    <text evidence="1">Belongs to the group II decarboxylase family.</text>
</comment>
<reference evidence="4" key="2">
    <citation type="submission" date="2025-09" db="UniProtKB">
        <authorList>
            <consortium name="Ensembl"/>
        </authorList>
    </citation>
    <scope>IDENTIFICATION</scope>
</reference>
<evidence type="ECO:0000256" key="3">
    <source>
        <dbReference type="ARBA" id="ARBA00022793"/>
    </source>
</evidence>
<dbReference type="Proteomes" id="UP000257200">
    <property type="component" value="Unplaced"/>
</dbReference>
<dbReference type="SUPFAM" id="SSF53383">
    <property type="entry name" value="PLP-dependent transferases"/>
    <property type="match status" value="1"/>
</dbReference>
<dbReference type="PANTHER" id="PTHR45677">
    <property type="entry name" value="GLUTAMATE DECARBOXYLASE-RELATED"/>
    <property type="match status" value="1"/>
</dbReference>